<dbReference type="OrthoDB" id="108791at2759"/>
<feature type="coiled-coil region" evidence="1">
    <location>
        <begin position="114"/>
        <end position="148"/>
    </location>
</feature>
<name>A0A2P4X971_9STRA</name>
<gene>
    <name evidence="2" type="ORF">PHPALM_28781</name>
</gene>
<dbReference type="AlphaFoldDB" id="A0A2P4X971"/>
<sequence length="345" mass="39382">MATSSLYPPNSHSLSDRVISQVVQRSASVHGRVDNVSTKKYTESRLNLHHLTLREPVSIGEVSTMMPSSPSIMGTQQTNQFLGHQDKYGELIKELVAKRDIRRERCRTNQARYRKKQQKYLTNLEVEIEQLQEEIQKLEKNRQVLSFGIPTKETMWKIAAEYFRLFRHGYIAPATYAEYQPNGIPRRSNVQYEFLQATMSIDVTNDTVRGVDALLENWRLFSLHHTDVQLQLDRLETGPEGSLVATVKYGITITENTLQNLYPHLQVGDGKWCPLAKRLLHQRIEIIGSIRFGWDNSSGRVVSLDTKADLLTPMLRLLGNLENVAHVFSGARISLESARILEPSV</sequence>
<dbReference type="Proteomes" id="UP000237271">
    <property type="component" value="Unassembled WGS sequence"/>
</dbReference>
<dbReference type="EMBL" id="NCKW01015660">
    <property type="protein sequence ID" value="POM62103.1"/>
    <property type="molecule type" value="Genomic_DNA"/>
</dbReference>
<evidence type="ECO:0008006" key="4">
    <source>
        <dbReference type="Google" id="ProtNLM"/>
    </source>
</evidence>
<dbReference type="Gene3D" id="1.20.5.170">
    <property type="match status" value="1"/>
</dbReference>
<dbReference type="CDD" id="cd14686">
    <property type="entry name" value="bZIP"/>
    <property type="match status" value="1"/>
</dbReference>
<reference evidence="2 3" key="1">
    <citation type="journal article" date="2017" name="Genome Biol. Evol.">
        <title>Phytophthora megakarya and P. palmivora, closely related causal agents of cacao black pod rot, underwent increases in genome sizes and gene numbers by different mechanisms.</title>
        <authorList>
            <person name="Ali S.S."/>
            <person name="Shao J."/>
            <person name="Lary D.J."/>
            <person name="Kronmiller B."/>
            <person name="Shen D."/>
            <person name="Strem M.D."/>
            <person name="Amoako-Attah I."/>
            <person name="Akrofi A.Y."/>
            <person name="Begoude B.A."/>
            <person name="Ten Hoopen G.M."/>
            <person name="Coulibaly K."/>
            <person name="Kebe B.I."/>
            <person name="Melnick R.L."/>
            <person name="Guiltinan M.J."/>
            <person name="Tyler B.M."/>
            <person name="Meinhardt L.W."/>
            <person name="Bailey B.A."/>
        </authorList>
    </citation>
    <scope>NUCLEOTIDE SEQUENCE [LARGE SCALE GENOMIC DNA]</scope>
    <source>
        <strain evidence="3">sbr112.9</strain>
    </source>
</reference>
<proteinExistence type="predicted"/>
<evidence type="ECO:0000313" key="2">
    <source>
        <dbReference type="EMBL" id="POM62103.1"/>
    </source>
</evidence>
<comment type="caution">
    <text evidence="2">The sequence shown here is derived from an EMBL/GenBank/DDBJ whole genome shotgun (WGS) entry which is preliminary data.</text>
</comment>
<accession>A0A2P4X971</accession>
<evidence type="ECO:0000256" key="1">
    <source>
        <dbReference type="SAM" id="Coils"/>
    </source>
</evidence>
<keyword evidence="1" id="KW-0175">Coiled coil</keyword>
<evidence type="ECO:0000313" key="3">
    <source>
        <dbReference type="Proteomes" id="UP000237271"/>
    </source>
</evidence>
<keyword evidence="3" id="KW-1185">Reference proteome</keyword>
<organism evidence="2 3">
    <name type="scientific">Phytophthora palmivora</name>
    <dbReference type="NCBI Taxonomy" id="4796"/>
    <lineage>
        <taxon>Eukaryota</taxon>
        <taxon>Sar</taxon>
        <taxon>Stramenopiles</taxon>
        <taxon>Oomycota</taxon>
        <taxon>Peronosporomycetes</taxon>
        <taxon>Peronosporales</taxon>
        <taxon>Peronosporaceae</taxon>
        <taxon>Phytophthora</taxon>
    </lineage>
</organism>
<protein>
    <recommendedName>
        <fullName evidence="4">Bzip transcription factor</fullName>
    </recommendedName>
</protein>